<dbReference type="AlphaFoldDB" id="A0A1D2NKC9"/>
<reference evidence="8 9" key="1">
    <citation type="journal article" date="2016" name="Genome Biol. Evol.">
        <title>Gene Family Evolution Reflects Adaptation to Soil Environmental Stressors in the Genome of the Collembolan Orchesella cincta.</title>
        <authorList>
            <person name="Faddeeva-Vakhrusheva A."/>
            <person name="Derks M.F."/>
            <person name="Anvar S.Y."/>
            <person name="Agamennone V."/>
            <person name="Suring W."/>
            <person name="Smit S."/>
            <person name="van Straalen N.M."/>
            <person name="Roelofs D."/>
        </authorList>
    </citation>
    <scope>NUCLEOTIDE SEQUENCE [LARGE SCALE GENOMIC DNA]</scope>
    <source>
        <tissue evidence="8">Mixed pool</tissue>
    </source>
</reference>
<protein>
    <submittedName>
        <fullName evidence="8">Sodium/potassium-transporting ATPase subunit beta-2</fullName>
    </submittedName>
</protein>
<evidence type="ECO:0000313" key="9">
    <source>
        <dbReference type="Proteomes" id="UP000094527"/>
    </source>
</evidence>
<dbReference type="Proteomes" id="UP000094527">
    <property type="component" value="Unassembled WGS sequence"/>
</dbReference>
<gene>
    <name evidence="8" type="ORF">Ocin01_01264</name>
</gene>
<dbReference type="PANTHER" id="PTHR11523">
    <property type="entry name" value="SODIUM/POTASSIUM-DEPENDENT ATPASE BETA SUBUNIT"/>
    <property type="match status" value="1"/>
</dbReference>
<dbReference type="EMBL" id="LJIJ01000023">
    <property type="protein sequence ID" value="ODN05426.1"/>
    <property type="molecule type" value="Genomic_DNA"/>
</dbReference>
<dbReference type="Gene3D" id="2.60.40.1660">
    <property type="entry name" value="Na, k-atpase alpha subunit"/>
    <property type="match status" value="1"/>
</dbReference>
<comment type="similarity">
    <text evidence="2">Belongs to the X(+)/potassium ATPases subunit beta family.</text>
</comment>
<dbReference type="GO" id="GO:0030007">
    <property type="term" value="P:intracellular potassium ion homeostasis"/>
    <property type="evidence" value="ECO:0007669"/>
    <property type="project" value="TreeGrafter"/>
</dbReference>
<evidence type="ECO:0000256" key="3">
    <source>
        <dbReference type="ARBA" id="ARBA00022692"/>
    </source>
</evidence>
<dbReference type="GO" id="GO:0005890">
    <property type="term" value="C:sodium:potassium-exchanging ATPase complex"/>
    <property type="evidence" value="ECO:0007669"/>
    <property type="project" value="InterPro"/>
</dbReference>
<sequence length="348" mass="40428">MPKGKGDEGGFLKFLWNSDTGEFLGRTGSSWGKIIVFYIIFFAGLAAFFLLMLYIFFLTLDLQKPKWQMTNGLIGDNPGVGFRPQPDQDKNVDSTLIWFDRNRKENYEFWSNQLDIWFNAIPKEGGSDVTKCSFGTGGTDTYKDKNKKKEQISSCFVDNKQFGECNPENKFGYRLGEPCILVKLNRIYGWEPIGFGLNGKQYNQQQFPEIFSNEMKELEKEIENNPQQGMKPMPMFLQDYIKKEAEKQDHPPQWKTDFLNSVFFSCEGENPADKENIGPISYYPHPYIPSYYFPFTNQRGYQSPFVMVQLKKPMPGVLINVECRAWARNINHNRPDRLGMVHFEIMID</sequence>
<dbReference type="OMA" id="NSEWNDM"/>
<keyword evidence="9" id="KW-1185">Reference proteome</keyword>
<name>A0A1D2NKC9_ORCCI</name>
<dbReference type="OrthoDB" id="5912413at2759"/>
<feature type="transmembrane region" description="Helical" evidence="7">
    <location>
        <begin position="35"/>
        <end position="60"/>
    </location>
</feature>
<dbReference type="GO" id="GO:0001671">
    <property type="term" value="F:ATPase activator activity"/>
    <property type="evidence" value="ECO:0007669"/>
    <property type="project" value="TreeGrafter"/>
</dbReference>
<keyword evidence="6 7" id="KW-0472">Membrane</keyword>
<dbReference type="GO" id="GO:1990573">
    <property type="term" value="P:potassium ion import across plasma membrane"/>
    <property type="evidence" value="ECO:0007669"/>
    <property type="project" value="TreeGrafter"/>
</dbReference>
<dbReference type="PROSITE" id="PS00390">
    <property type="entry name" value="ATPASE_NA_K_BETA_1"/>
    <property type="match status" value="1"/>
</dbReference>
<organism evidence="8 9">
    <name type="scientific">Orchesella cincta</name>
    <name type="common">Springtail</name>
    <name type="synonym">Podura cincta</name>
    <dbReference type="NCBI Taxonomy" id="48709"/>
    <lineage>
        <taxon>Eukaryota</taxon>
        <taxon>Metazoa</taxon>
        <taxon>Ecdysozoa</taxon>
        <taxon>Arthropoda</taxon>
        <taxon>Hexapoda</taxon>
        <taxon>Collembola</taxon>
        <taxon>Entomobryomorpha</taxon>
        <taxon>Entomobryoidea</taxon>
        <taxon>Orchesellidae</taxon>
        <taxon>Orchesellinae</taxon>
        <taxon>Orchesella</taxon>
    </lineage>
</organism>
<comment type="subcellular location">
    <subcellularLocation>
        <location evidence="1">Membrane</location>
        <topology evidence="1">Single-pass type II membrane protein</topology>
    </subcellularLocation>
</comment>
<dbReference type="InterPro" id="IPR038702">
    <property type="entry name" value="Na/K_ATPase_sub_beta_sf"/>
</dbReference>
<evidence type="ECO:0000256" key="2">
    <source>
        <dbReference type="ARBA" id="ARBA00005876"/>
    </source>
</evidence>
<dbReference type="PANTHER" id="PTHR11523:SF28">
    <property type="entry name" value="NA_K-ATPASE BETA SUBUNIT ISOFORM 4-RELATED"/>
    <property type="match status" value="1"/>
</dbReference>
<dbReference type="InterPro" id="IPR000402">
    <property type="entry name" value="Na/K_ATPase_sub_beta"/>
</dbReference>
<dbReference type="GO" id="GO:0006883">
    <property type="term" value="P:intracellular sodium ion homeostasis"/>
    <property type="evidence" value="ECO:0007669"/>
    <property type="project" value="TreeGrafter"/>
</dbReference>
<keyword evidence="4" id="KW-0735">Signal-anchor</keyword>
<comment type="caution">
    <text evidence="8">The sequence shown here is derived from an EMBL/GenBank/DDBJ whole genome shotgun (WGS) entry which is preliminary data.</text>
</comment>
<dbReference type="Pfam" id="PF00287">
    <property type="entry name" value="Na_K-ATPase"/>
    <property type="match status" value="1"/>
</dbReference>
<dbReference type="GO" id="GO:0036376">
    <property type="term" value="P:sodium ion export across plasma membrane"/>
    <property type="evidence" value="ECO:0007669"/>
    <property type="project" value="TreeGrafter"/>
</dbReference>
<evidence type="ECO:0000256" key="6">
    <source>
        <dbReference type="ARBA" id="ARBA00023136"/>
    </source>
</evidence>
<proteinExistence type="inferred from homology"/>
<accession>A0A1D2NKC9</accession>
<evidence type="ECO:0000256" key="7">
    <source>
        <dbReference type="SAM" id="Phobius"/>
    </source>
</evidence>
<keyword evidence="5 7" id="KW-1133">Transmembrane helix</keyword>
<evidence type="ECO:0000256" key="4">
    <source>
        <dbReference type="ARBA" id="ARBA00022968"/>
    </source>
</evidence>
<evidence type="ECO:0000256" key="1">
    <source>
        <dbReference type="ARBA" id="ARBA00004606"/>
    </source>
</evidence>
<dbReference type="STRING" id="48709.A0A1D2NKC9"/>
<keyword evidence="3 7" id="KW-0812">Transmembrane</keyword>
<evidence type="ECO:0000256" key="5">
    <source>
        <dbReference type="ARBA" id="ARBA00022989"/>
    </source>
</evidence>
<evidence type="ECO:0000313" key="8">
    <source>
        <dbReference type="EMBL" id="ODN05426.1"/>
    </source>
</evidence>
<dbReference type="Gene3D" id="1.20.5.170">
    <property type="match status" value="1"/>
</dbReference>